<dbReference type="EMBL" id="QFOD01000011">
    <property type="protein sequence ID" value="PZP31286.1"/>
    <property type="molecule type" value="Genomic_DNA"/>
</dbReference>
<proteinExistence type="predicted"/>
<organism evidence="1 2">
    <name type="scientific">Roseateles depolymerans</name>
    <dbReference type="NCBI Taxonomy" id="76731"/>
    <lineage>
        <taxon>Bacteria</taxon>
        <taxon>Pseudomonadati</taxon>
        <taxon>Pseudomonadota</taxon>
        <taxon>Betaproteobacteria</taxon>
        <taxon>Burkholderiales</taxon>
        <taxon>Sphaerotilaceae</taxon>
        <taxon>Roseateles</taxon>
    </lineage>
</organism>
<dbReference type="AlphaFoldDB" id="A0A2W5FEQ8"/>
<reference evidence="1 2" key="1">
    <citation type="submission" date="2017-08" db="EMBL/GenBank/DDBJ databases">
        <title>Infants hospitalized years apart are colonized by the same room-sourced microbial strains.</title>
        <authorList>
            <person name="Brooks B."/>
            <person name="Olm M.R."/>
            <person name="Firek B.A."/>
            <person name="Baker R."/>
            <person name="Thomas B.C."/>
            <person name="Morowitz M.J."/>
            <person name="Banfield J.F."/>
        </authorList>
    </citation>
    <scope>NUCLEOTIDE SEQUENCE [LARGE SCALE GENOMIC DNA]</scope>
    <source>
        <strain evidence="1">S2_012_000_R2_81</strain>
    </source>
</reference>
<evidence type="ECO:0000313" key="2">
    <source>
        <dbReference type="Proteomes" id="UP000249633"/>
    </source>
</evidence>
<comment type="caution">
    <text evidence="1">The sequence shown here is derived from an EMBL/GenBank/DDBJ whole genome shotgun (WGS) entry which is preliminary data.</text>
</comment>
<evidence type="ECO:0000313" key="1">
    <source>
        <dbReference type="EMBL" id="PZP31286.1"/>
    </source>
</evidence>
<gene>
    <name evidence="1" type="ORF">DI603_13040</name>
</gene>
<protein>
    <submittedName>
        <fullName evidence="1">Uncharacterized protein</fullName>
    </submittedName>
</protein>
<dbReference type="Proteomes" id="UP000249633">
    <property type="component" value="Unassembled WGS sequence"/>
</dbReference>
<accession>A0A2W5FEQ8</accession>
<sequence>MLASGVALVGLGTALAMAPDLPRRWLAGEALVAPRPQVGWKDKAMAGLATMALVRRQLRLLASGRETPGEGSPLWTLLLDQWRARRLTRRYRDWRSAHPA</sequence>
<name>A0A2W5FEQ8_9BURK</name>